<evidence type="ECO:0000313" key="1">
    <source>
        <dbReference type="EMBL" id="KAK0427665.1"/>
    </source>
</evidence>
<dbReference type="EMBL" id="JAUCMV010000001">
    <property type="protein sequence ID" value="KAK0427665.1"/>
    <property type="molecule type" value="Genomic_DNA"/>
</dbReference>
<reference evidence="1" key="1">
    <citation type="submission" date="2023-06" db="EMBL/GenBank/DDBJ databases">
        <title>Genomic analysis of the entomopathogenic nematode Steinernema hermaphroditum.</title>
        <authorList>
            <person name="Schwarz E.M."/>
            <person name="Heppert J.K."/>
            <person name="Baniya A."/>
            <person name="Schwartz H.T."/>
            <person name="Tan C.-H."/>
            <person name="Antoshechkin I."/>
            <person name="Sternberg P.W."/>
            <person name="Goodrich-Blair H."/>
            <person name="Dillman A.R."/>
        </authorList>
    </citation>
    <scope>NUCLEOTIDE SEQUENCE</scope>
    <source>
        <strain evidence="1">PS9179</strain>
        <tissue evidence="1">Whole animal</tissue>
    </source>
</reference>
<dbReference type="AlphaFoldDB" id="A0AA39IPW8"/>
<proteinExistence type="predicted"/>
<accession>A0AA39IPW8</accession>
<keyword evidence="2" id="KW-1185">Reference proteome</keyword>
<comment type="caution">
    <text evidence="1">The sequence shown here is derived from an EMBL/GenBank/DDBJ whole genome shotgun (WGS) entry which is preliminary data.</text>
</comment>
<gene>
    <name evidence="1" type="ORF">QR680_010353</name>
</gene>
<name>A0AA39IPW8_9BILA</name>
<organism evidence="1 2">
    <name type="scientific">Steinernema hermaphroditum</name>
    <dbReference type="NCBI Taxonomy" id="289476"/>
    <lineage>
        <taxon>Eukaryota</taxon>
        <taxon>Metazoa</taxon>
        <taxon>Ecdysozoa</taxon>
        <taxon>Nematoda</taxon>
        <taxon>Chromadorea</taxon>
        <taxon>Rhabditida</taxon>
        <taxon>Tylenchina</taxon>
        <taxon>Panagrolaimomorpha</taxon>
        <taxon>Strongyloidoidea</taxon>
        <taxon>Steinernematidae</taxon>
        <taxon>Steinernema</taxon>
    </lineage>
</organism>
<sequence length="68" mass="7975">MAFYLLNISKCSLTVIVCLIRHKMEGLLRKIQNFRHREIVEAFVGRFRVIFKTPMKIKTTTVTTITAF</sequence>
<protein>
    <submittedName>
        <fullName evidence="1">Uncharacterized protein</fullName>
    </submittedName>
</protein>
<dbReference type="Proteomes" id="UP001175271">
    <property type="component" value="Unassembled WGS sequence"/>
</dbReference>
<evidence type="ECO:0000313" key="2">
    <source>
        <dbReference type="Proteomes" id="UP001175271"/>
    </source>
</evidence>